<evidence type="ECO:0000313" key="9">
    <source>
        <dbReference type="Proteomes" id="UP000535491"/>
    </source>
</evidence>
<evidence type="ECO:0000256" key="5">
    <source>
        <dbReference type="ARBA" id="ARBA00022683"/>
    </source>
</evidence>
<evidence type="ECO:0000256" key="1">
    <source>
        <dbReference type="ARBA" id="ARBA00004496"/>
    </source>
</evidence>
<dbReference type="RefSeq" id="WP_181750101.1">
    <property type="nucleotide sequence ID" value="NZ_JBHSFL010000015.1"/>
</dbReference>
<dbReference type="GO" id="GO:0016301">
    <property type="term" value="F:kinase activity"/>
    <property type="evidence" value="ECO:0007669"/>
    <property type="project" value="UniProtKB-KW"/>
</dbReference>
<keyword evidence="5" id="KW-0598">Phosphotransferase system</keyword>
<organism evidence="8 9">
    <name type="scientific">Paenactinomyces guangxiensis</name>
    <dbReference type="NCBI Taxonomy" id="1490290"/>
    <lineage>
        <taxon>Bacteria</taxon>
        <taxon>Bacillati</taxon>
        <taxon>Bacillota</taxon>
        <taxon>Bacilli</taxon>
        <taxon>Bacillales</taxon>
        <taxon>Thermoactinomycetaceae</taxon>
        <taxon>Paenactinomyces</taxon>
    </lineage>
</organism>
<name>A0A7W2A783_9BACL</name>
<dbReference type="InterPro" id="IPR001127">
    <property type="entry name" value="PTS_EIIA_1_perm"/>
</dbReference>
<keyword evidence="3 8" id="KW-0762">Sugar transport</keyword>
<protein>
    <submittedName>
        <fullName evidence="8">PTS glucose transporter subunit IIA</fullName>
    </submittedName>
</protein>
<dbReference type="CDD" id="cd00210">
    <property type="entry name" value="PTS_IIA_glc"/>
    <property type="match status" value="1"/>
</dbReference>
<dbReference type="PANTHER" id="PTHR45008:SF1">
    <property type="entry name" value="PTS SYSTEM GLUCOSE-SPECIFIC EIIA COMPONENT"/>
    <property type="match status" value="1"/>
</dbReference>
<dbReference type="PROSITE" id="PS00371">
    <property type="entry name" value="PTS_EIIA_TYPE_1_HIS"/>
    <property type="match status" value="1"/>
</dbReference>
<dbReference type="InterPro" id="IPR011055">
    <property type="entry name" value="Dup_hybrid_motif"/>
</dbReference>
<evidence type="ECO:0000256" key="4">
    <source>
        <dbReference type="ARBA" id="ARBA00022679"/>
    </source>
</evidence>
<keyword evidence="9" id="KW-1185">Reference proteome</keyword>
<proteinExistence type="predicted"/>
<feature type="domain" description="PTS EIIA type-1" evidence="7">
    <location>
        <begin position="28"/>
        <end position="132"/>
    </location>
</feature>
<evidence type="ECO:0000313" key="8">
    <source>
        <dbReference type="EMBL" id="MBA4492874.1"/>
    </source>
</evidence>
<dbReference type="SUPFAM" id="SSF51261">
    <property type="entry name" value="Duplicated hybrid motif"/>
    <property type="match status" value="1"/>
</dbReference>
<comment type="caution">
    <text evidence="8">The sequence shown here is derived from an EMBL/GenBank/DDBJ whole genome shotgun (WGS) entry which is preliminary data.</text>
</comment>
<dbReference type="PANTHER" id="PTHR45008">
    <property type="entry name" value="PTS SYSTEM GLUCOSE-SPECIFIC EIIA COMPONENT"/>
    <property type="match status" value="1"/>
</dbReference>
<dbReference type="PROSITE" id="PS51093">
    <property type="entry name" value="PTS_EIIA_TYPE_1"/>
    <property type="match status" value="1"/>
</dbReference>
<gene>
    <name evidence="8" type="ORF">H1191_00915</name>
</gene>
<dbReference type="NCBIfam" id="TIGR00830">
    <property type="entry name" value="PTBA"/>
    <property type="match status" value="1"/>
</dbReference>
<dbReference type="AlphaFoldDB" id="A0A7W2A783"/>
<dbReference type="Pfam" id="PF00358">
    <property type="entry name" value="PTS_EIIA_1"/>
    <property type="match status" value="1"/>
</dbReference>
<evidence type="ECO:0000256" key="3">
    <source>
        <dbReference type="ARBA" id="ARBA00022597"/>
    </source>
</evidence>
<evidence type="ECO:0000259" key="7">
    <source>
        <dbReference type="PROSITE" id="PS51093"/>
    </source>
</evidence>
<comment type="subcellular location">
    <subcellularLocation>
        <location evidence="1">Cytoplasm</location>
    </subcellularLocation>
</comment>
<sequence length="160" mass="17536">MVFWNRKKKTDIYAPISGQYLPLEQVPDQVFSEKIMGDGFAIQPEQGEVVSPVEAEVINLFPTKHALGLKTSAGLEILIHIGIDTVELQGEGFTAHVSEGDKVKAGQKLLTFDINLIKEKGKSPISPIIFPQSAEWHVQVENTGSLTAGDTLVAKVERKK</sequence>
<dbReference type="GO" id="GO:0009401">
    <property type="term" value="P:phosphoenolpyruvate-dependent sugar phosphotransferase system"/>
    <property type="evidence" value="ECO:0007669"/>
    <property type="project" value="UniProtKB-KW"/>
</dbReference>
<evidence type="ECO:0000256" key="2">
    <source>
        <dbReference type="ARBA" id="ARBA00022448"/>
    </source>
</evidence>
<keyword evidence="6" id="KW-0418">Kinase</keyword>
<dbReference type="InterPro" id="IPR050890">
    <property type="entry name" value="PTS_EIIA_component"/>
</dbReference>
<reference evidence="8 9" key="1">
    <citation type="submission" date="2020-07" db="EMBL/GenBank/DDBJ databases">
        <authorList>
            <person name="Feng H."/>
        </authorList>
    </citation>
    <scope>NUCLEOTIDE SEQUENCE [LARGE SCALE GENOMIC DNA]</scope>
    <source>
        <strain evidence="9">s-10</strain>
    </source>
</reference>
<dbReference type="FunFam" id="2.70.70.10:FF:000001">
    <property type="entry name" value="PTS system glucose-specific IIA component"/>
    <property type="match status" value="1"/>
</dbReference>
<dbReference type="Proteomes" id="UP000535491">
    <property type="component" value="Unassembled WGS sequence"/>
</dbReference>
<keyword evidence="2" id="KW-0813">Transport</keyword>
<dbReference type="EMBL" id="JACEIQ010000001">
    <property type="protein sequence ID" value="MBA4492874.1"/>
    <property type="molecule type" value="Genomic_DNA"/>
</dbReference>
<keyword evidence="4" id="KW-0808">Transferase</keyword>
<dbReference type="Gene3D" id="2.70.70.10">
    <property type="entry name" value="Glucose Permease (Domain IIA)"/>
    <property type="match status" value="1"/>
</dbReference>
<evidence type="ECO:0000256" key="6">
    <source>
        <dbReference type="ARBA" id="ARBA00022777"/>
    </source>
</evidence>
<dbReference type="GO" id="GO:0005737">
    <property type="term" value="C:cytoplasm"/>
    <property type="evidence" value="ECO:0007669"/>
    <property type="project" value="UniProtKB-SubCell"/>
</dbReference>
<accession>A0A7W2A783</accession>